<protein>
    <submittedName>
        <fullName evidence="6">LysR family transcriptional regulator</fullName>
    </submittedName>
</protein>
<dbReference type="InterPro" id="IPR005119">
    <property type="entry name" value="LysR_subst-bd"/>
</dbReference>
<feature type="domain" description="HTH lysR-type" evidence="5">
    <location>
        <begin position="10"/>
        <end position="59"/>
    </location>
</feature>
<evidence type="ECO:0000256" key="3">
    <source>
        <dbReference type="ARBA" id="ARBA00023125"/>
    </source>
</evidence>
<dbReference type="FunFam" id="3.40.190.290:FF:000001">
    <property type="entry name" value="Transcriptional regulator, LysR family"/>
    <property type="match status" value="1"/>
</dbReference>
<reference evidence="6 7" key="1">
    <citation type="submission" date="2018-05" db="EMBL/GenBank/DDBJ databases">
        <title>Leucothrix arctica sp. nov., isolated from Arctic seawater.</title>
        <authorList>
            <person name="Choi A."/>
            <person name="Baek K."/>
        </authorList>
    </citation>
    <scope>NUCLEOTIDE SEQUENCE [LARGE SCALE GENOMIC DNA]</scope>
    <source>
        <strain evidence="6 7">IMCC9719</strain>
    </source>
</reference>
<evidence type="ECO:0000259" key="5">
    <source>
        <dbReference type="PROSITE" id="PS50931"/>
    </source>
</evidence>
<comment type="caution">
    <text evidence="6">The sequence shown here is derived from an EMBL/GenBank/DDBJ whole genome shotgun (WGS) entry which is preliminary data.</text>
</comment>
<keyword evidence="7" id="KW-1185">Reference proteome</keyword>
<dbReference type="CDD" id="cd08422">
    <property type="entry name" value="PBP2_CrgA_like"/>
    <property type="match status" value="1"/>
</dbReference>
<dbReference type="Gene3D" id="3.40.190.290">
    <property type="match status" value="1"/>
</dbReference>
<dbReference type="EMBL" id="QGKL01000038">
    <property type="protein sequence ID" value="PWQ94849.1"/>
    <property type="molecule type" value="Genomic_DNA"/>
</dbReference>
<dbReference type="SUPFAM" id="SSF46785">
    <property type="entry name" value="Winged helix' DNA-binding domain"/>
    <property type="match status" value="1"/>
</dbReference>
<evidence type="ECO:0000313" key="7">
    <source>
        <dbReference type="Proteomes" id="UP000245506"/>
    </source>
</evidence>
<evidence type="ECO:0000256" key="1">
    <source>
        <dbReference type="ARBA" id="ARBA00009437"/>
    </source>
</evidence>
<dbReference type="PROSITE" id="PS50931">
    <property type="entry name" value="HTH_LYSR"/>
    <property type="match status" value="1"/>
</dbReference>
<dbReference type="FunFam" id="1.10.10.10:FF:000001">
    <property type="entry name" value="LysR family transcriptional regulator"/>
    <property type="match status" value="1"/>
</dbReference>
<gene>
    <name evidence="6" type="ORF">DKT75_13940</name>
</gene>
<sequence length="297" mass="33433">MSGFDDLFWLVEVVDAGTFTAAANKHGISSAAISKRIRLMEARLNVTLLVRTTRHLRMTEVGEMYYRRGKQLLEEFNYLESSVTSANEQLSGRIRINAPLSYGLADLVKPINKFMGEYPELEVVLHFDDRTIDIFSSDYDVVIRIGELADSSLVTRRIASMNLVCCASSRYLEQHGEPKTPEALNSHNCLVYQQDDTFSTWKFSKDGQSTSVTANGSLLSNSGDFLCQSACEHQGIVCLPEFIARKSLDTSQLVPLLTDYSIGTLHIYAVYPSRHYLPLKVKQLIEFLKSQLNTQIK</sequence>
<dbReference type="RefSeq" id="WP_109824052.1">
    <property type="nucleotide sequence ID" value="NZ_QGKL01000038.1"/>
</dbReference>
<keyword evidence="3" id="KW-0238">DNA-binding</keyword>
<dbReference type="SUPFAM" id="SSF53850">
    <property type="entry name" value="Periplasmic binding protein-like II"/>
    <property type="match status" value="1"/>
</dbReference>
<dbReference type="OrthoDB" id="8885940at2"/>
<keyword evidence="2" id="KW-0805">Transcription regulation</keyword>
<name>A0A317C916_9GAMM</name>
<evidence type="ECO:0000256" key="4">
    <source>
        <dbReference type="ARBA" id="ARBA00023163"/>
    </source>
</evidence>
<evidence type="ECO:0000313" key="6">
    <source>
        <dbReference type="EMBL" id="PWQ94849.1"/>
    </source>
</evidence>
<accession>A0A317C916</accession>
<dbReference type="Gene3D" id="1.10.10.10">
    <property type="entry name" value="Winged helix-like DNA-binding domain superfamily/Winged helix DNA-binding domain"/>
    <property type="match status" value="1"/>
</dbReference>
<dbReference type="PANTHER" id="PTHR30537:SF5">
    <property type="entry name" value="HTH-TYPE TRANSCRIPTIONAL ACTIVATOR TTDR-RELATED"/>
    <property type="match status" value="1"/>
</dbReference>
<proteinExistence type="inferred from homology"/>
<keyword evidence="4" id="KW-0804">Transcription</keyword>
<dbReference type="GO" id="GO:0003677">
    <property type="term" value="F:DNA binding"/>
    <property type="evidence" value="ECO:0007669"/>
    <property type="project" value="UniProtKB-KW"/>
</dbReference>
<organism evidence="6 7">
    <name type="scientific">Leucothrix arctica</name>
    <dbReference type="NCBI Taxonomy" id="1481894"/>
    <lineage>
        <taxon>Bacteria</taxon>
        <taxon>Pseudomonadati</taxon>
        <taxon>Pseudomonadota</taxon>
        <taxon>Gammaproteobacteria</taxon>
        <taxon>Thiotrichales</taxon>
        <taxon>Thiotrichaceae</taxon>
        <taxon>Leucothrix</taxon>
    </lineage>
</organism>
<dbReference type="InterPro" id="IPR058163">
    <property type="entry name" value="LysR-type_TF_proteobact-type"/>
</dbReference>
<dbReference type="GO" id="GO:0003700">
    <property type="term" value="F:DNA-binding transcription factor activity"/>
    <property type="evidence" value="ECO:0007669"/>
    <property type="project" value="InterPro"/>
</dbReference>
<dbReference type="PANTHER" id="PTHR30537">
    <property type="entry name" value="HTH-TYPE TRANSCRIPTIONAL REGULATOR"/>
    <property type="match status" value="1"/>
</dbReference>
<dbReference type="AlphaFoldDB" id="A0A317C916"/>
<dbReference type="Pfam" id="PF00126">
    <property type="entry name" value="HTH_1"/>
    <property type="match status" value="1"/>
</dbReference>
<dbReference type="InterPro" id="IPR036390">
    <property type="entry name" value="WH_DNA-bd_sf"/>
</dbReference>
<dbReference type="Proteomes" id="UP000245506">
    <property type="component" value="Unassembled WGS sequence"/>
</dbReference>
<dbReference type="InterPro" id="IPR000847">
    <property type="entry name" value="LysR_HTH_N"/>
</dbReference>
<comment type="similarity">
    <text evidence="1">Belongs to the LysR transcriptional regulatory family.</text>
</comment>
<evidence type="ECO:0000256" key="2">
    <source>
        <dbReference type="ARBA" id="ARBA00023015"/>
    </source>
</evidence>
<dbReference type="Pfam" id="PF03466">
    <property type="entry name" value="LysR_substrate"/>
    <property type="match status" value="1"/>
</dbReference>
<dbReference type="InterPro" id="IPR036388">
    <property type="entry name" value="WH-like_DNA-bd_sf"/>
</dbReference>